<accession>A0A917DIA5</accession>
<evidence type="ECO:0000259" key="3">
    <source>
        <dbReference type="PROSITE" id="PS51371"/>
    </source>
</evidence>
<reference evidence="4" key="2">
    <citation type="submission" date="2020-09" db="EMBL/GenBank/DDBJ databases">
        <authorList>
            <person name="Sun Q."/>
            <person name="Zhou Y."/>
        </authorList>
    </citation>
    <scope>NUCLEOTIDE SEQUENCE</scope>
    <source>
        <strain evidence="4">CGMCC 1.15152</strain>
    </source>
</reference>
<proteinExistence type="predicted"/>
<evidence type="ECO:0000256" key="2">
    <source>
        <dbReference type="PROSITE-ProRule" id="PRU00703"/>
    </source>
</evidence>
<sequence>MPQARDIMTPAPQCIGEDDSLVDAAELLVSLDVGALPICGEDNRLKGMLTDRDIVVKAVAEGADPAHTKVGRLAEGKPVTIGADDDVQDALETMRQHQVRRLPVIDGHDLVGIVSQADVALSLAPSDAGDTVAEISI</sequence>
<dbReference type="SMART" id="SM00116">
    <property type="entry name" value="CBS"/>
    <property type="match status" value="2"/>
</dbReference>
<dbReference type="PANTHER" id="PTHR43080:SF2">
    <property type="entry name" value="CBS DOMAIN-CONTAINING PROTEIN"/>
    <property type="match status" value="1"/>
</dbReference>
<keyword evidence="5" id="KW-1185">Reference proteome</keyword>
<name>A0A917DIA5_9MICO</name>
<evidence type="ECO:0000313" key="5">
    <source>
        <dbReference type="Proteomes" id="UP000633205"/>
    </source>
</evidence>
<organism evidence="4 5">
    <name type="scientific">Microbacterium faecale</name>
    <dbReference type="NCBI Taxonomy" id="1804630"/>
    <lineage>
        <taxon>Bacteria</taxon>
        <taxon>Bacillati</taxon>
        <taxon>Actinomycetota</taxon>
        <taxon>Actinomycetes</taxon>
        <taxon>Micrococcales</taxon>
        <taxon>Microbacteriaceae</taxon>
        <taxon>Microbacterium</taxon>
    </lineage>
</organism>
<dbReference type="SUPFAM" id="SSF54631">
    <property type="entry name" value="CBS-domain pair"/>
    <property type="match status" value="1"/>
</dbReference>
<dbReference type="Proteomes" id="UP000633205">
    <property type="component" value="Unassembled WGS sequence"/>
</dbReference>
<feature type="domain" description="CBS" evidence="3">
    <location>
        <begin position="8"/>
        <end position="65"/>
    </location>
</feature>
<evidence type="ECO:0000256" key="1">
    <source>
        <dbReference type="ARBA" id="ARBA00023122"/>
    </source>
</evidence>
<feature type="domain" description="CBS" evidence="3">
    <location>
        <begin position="73"/>
        <end position="131"/>
    </location>
</feature>
<dbReference type="InterPro" id="IPR046342">
    <property type="entry name" value="CBS_dom_sf"/>
</dbReference>
<dbReference type="PROSITE" id="PS51371">
    <property type="entry name" value="CBS"/>
    <property type="match status" value="2"/>
</dbReference>
<comment type="caution">
    <text evidence="4">The sequence shown here is derived from an EMBL/GenBank/DDBJ whole genome shotgun (WGS) entry which is preliminary data.</text>
</comment>
<dbReference type="CDD" id="cd04622">
    <property type="entry name" value="CBS_pair_HRP1_like"/>
    <property type="match status" value="1"/>
</dbReference>
<gene>
    <name evidence="4" type="ORF">GCM10010915_24820</name>
</gene>
<reference evidence="4" key="1">
    <citation type="journal article" date="2014" name="Int. J. Syst. Evol. Microbiol.">
        <title>Complete genome sequence of Corynebacterium casei LMG S-19264T (=DSM 44701T), isolated from a smear-ripened cheese.</title>
        <authorList>
            <consortium name="US DOE Joint Genome Institute (JGI-PGF)"/>
            <person name="Walter F."/>
            <person name="Albersmeier A."/>
            <person name="Kalinowski J."/>
            <person name="Ruckert C."/>
        </authorList>
    </citation>
    <scope>NUCLEOTIDE SEQUENCE</scope>
    <source>
        <strain evidence="4">CGMCC 1.15152</strain>
    </source>
</reference>
<dbReference type="InterPro" id="IPR051257">
    <property type="entry name" value="Diverse_CBS-Domain"/>
</dbReference>
<dbReference type="EMBL" id="BMHO01000001">
    <property type="protein sequence ID" value="GGD42771.1"/>
    <property type="molecule type" value="Genomic_DNA"/>
</dbReference>
<dbReference type="AlphaFoldDB" id="A0A917DIA5"/>
<dbReference type="Gene3D" id="3.10.580.10">
    <property type="entry name" value="CBS-domain"/>
    <property type="match status" value="1"/>
</dbReference>
<evidence type="ECO:0000313" key="4">
    <source>
        <dbReference type="EMBL" id="GGD42771.1"/>
    </source>
</evidence>
<protein>
    <submittedName>
        <fullName evidence="4">Signal transduction protein</fullName>
    </submittedName>
</protein>
<dbReference type="PANTHER" id="PTHR43080">
    <property type="entry name" value="CBS DOMAIN-CONTAINING PROTEIN CBSX3, MITOCHONDRIAL"/>
    <property type="match status" value="1"/>
</dbReference>
<keyword evidence="1 2" id="KW-0129">CBS domain</keyword>
<dbReference type="Pfam" id="PF00571">
    <property type="entry name" value="CBS"/>
    <property type="match status" value="2"/>
</dbReference>
<dbReference type="InterPro" id="IPR000644">
    <property type="entry name" value="CBS_dom"/>
</dbReference>
<dbReference type="RefSeq" id="WP_188712510.1">
    <property type="nucleotide sequence ID" value="NZ_BMHO01000001.1"/>
</dbReference>